<evidence type="ECO:0000313" key="5">
    <source>
        <dbReference type="Proteomes" id="UP000608154"/>
    </source>
</evidence>
<dbReference type="CDD" id="cd02440">
    <property type="entry name" value="AdoMet_MTases"/>
    <property type="match status" value="1"/>
</dbReference>
<dbReference type="GO" id="GO:0008171">
    <property type="term" value="F:O-methyltransferase activity"/>
    <property type="evidence" value="ECO:0007669"/>
    <property type="project" value="InterPro"/>
</dbReference>
<dbReference type="EMBL" id="BMHK01000011">
    <property type="protein sequence ID" value="GGC01522.1"/>
    <property type="molecule type" value="Genomic_DNA"/>
</dbReference>
<dbReference type="InterPro" id="IPR029063">
    <property type="entry name" value="SAM-dependent_MTases_sf"/>
</dbReference>
<dbReference type="GO" id="GO:0032259">
    <property type="term" value="P:methylation"/>
    <property type="evidence" value="ECO:0007669"/>
    <property type="project" value="UniProtKB-KW"/>
</dbReference>
<protein>
    <recommendedName>
        <fullName evidence="6">Methyltransferase</fullName>
    </recommendedName>
</protein>
<evidence type="ECO:0000256" key="1">
    <source>
        <dbReference type="ARBA" id="ARBA00022603"/>
    </source>
</evidence>
<keyword evidence="3" id="KW-0949">S-adenosyl-L-methionine</keyword>
<dbReference type="PANTHER" id="PTHR43167:SF1">
    <property type="entry name" value="PUTATIVE (AFU_ORTHOLOGUE AFUA_6G01830)-RELATED"/>
    <property type="match status" value="1"/>
</dbReference>
<evidence type="ECO:0000256" key="2">
    <source>
        <dbReference type="ARBA" id="ARBA00022679"/>
    </source>
</evidence>
<keyword evidence="1" id="KW-0489">Methyltransferase</keyword>
<dbReference type="SUPFAM" id="SSF53335">
    <property type="entry name" value="S-adenosyl-L-methionine-dependent methyltransferases"/>
    <property type="match status" value="1"/>
</dbReference>
<reference evidence="4" key="2">
    <citation type="submission" date="2020-09" db="EMBL/GenBank/DDBJ databases">
        <authorList>
            <person name="Sun Q."/>
            <person name="Zhou Y."/>
        </authorList>
    </citation>
    <scope>NUCLEOTIDE SEQUENCE</scope>
    <source>
        <strain evidence="4">CGMCC 1.15095</strain>
    </source>
</reference>
<comment type="caution">
    <text evidence="4">The sequence shown here is derived from an EMBL/GenBank/DDBJ whole genome shotgun (WGS) entry which is preliminary data.</text>
</comment>
<sequence length="207" mass="22584">MNAAFETVLARYEERAAREEEMQHAGDPRTALAVRDNYLLHVGQDVARILHAMIVGLGSRMIVELGTSYGYSTLFLADAARITGGKVFTLELSADKQEYARAQLAQAGLADHVEWLCGDALELLSGMTGPFDFVLVDIWKELYLPSLDLLAPKMADGGVIAADNMLFPEMVRADAARYQTAVRAIPGVLSTLLPVGQGIELSTFWHS</sequence>
<accession>A0A916TT45</accession>
<dbReference type="AlphaFoldDB" id="A0A916TT45"/>
<dbReference type="PANTHER" id="PTHR43167">
    <property type="entry name" value="PUTATIVE (AFU_ORTHOLOGUE AFUA_6G01830)-RELATED"/>
    <property type="match status" value="1"/>
</dbReference>
<dbReference type="Proteomes" id="UP000608154">
    <property type="component" value="Unassembled WGS sequence"/>
</dbReference>
<dbReference type="PROSITE" id="PS51682">
    <property type="entry name" value="SAM_OMT_I"/>
    <property type="match status" value="1"/>
</dbReference>
<name>A0A916TT45_9SPHN</name>
<dbReference type="RefSeq" id="WP_188771077.1">
    <property type="nucleotide sequence ID" value="NZ_BMHK01000011.1"/>
</dbReference>
<keyword evidence="2" id="KW-0808">Transferase</keyword>
<evidence type="ECO:0008006" key="6">
    <source>
        <dbReference type="Google" id="ProtNLM"/>
    </source>
</evidence>
<proteinExistence type="predicted"/>
<dbReference type="Gene3D" id="3.40.50.150">
    <property type="entry name" value="Vaccinia Virus protein VP39"/>
    <property type="match status" value="1"/>
</dbReference>
<gene>
    <name evidence="4" type="ORF">GCM10011494_20140</name>
</gene>
<organism evidence="4 5">
    <name type="scientific">Novosphingobium endophyticum</name>
    <dbReference type="NCBI Taxonomy" id="1955250"/>
    <lineage>
        <taxon>Bacteria</taxon>
        <taxon>Pseudomonadati</taxon>
        <taxon>Pseudomonadota</taxon>
        <taxon>Alphaproteobacteria</taxon>
        <taxon>Sphingomonadales</taxon>
        <taxon>Sphingomonadaceae</taxon>
        <taxon>Novosphingobium</taxon>
    </lineage>
</organism>
<dbReference type="InterPro" id="IPR002935">
    <property type="entry name" value="SAM_O-MeTrfase"/>
</dbReference>
<keyword evidence="5" id="KW-1185">Reference proteome</keyword>
<reference evidence="4" key="1">
    <citation type="journal article" date="2014" name="Int. J. Syst. Evol. Microbiol.">
        <title>Complete genome sequence of Corynebacterium casei LMG S-19264T (=DSM 44701T), isolated from a smear-ripened cheese.</title>
        <authorList>
            <consortium name="US DOE Joint Genome Institute (JGI-PGF)"/>
            <person name="Walter F."/>
            <person name="Albersmeier A."/>
            <person name="Kalinowski J."/>
            <person name="Ruckert C."/>
        </authorList>
    </citation>
    <scope>NUCLEOTIDE SEQUENCE</scope>
    <source>
        <strain evidence="4">CGMCC 1.15095</strain>
    </source>
</reference>
<evidence type="ECO:0000313" key="4">
    <source>
        <dbReference type="EMBL" id="GGC01522.1"/>
    </source>
</evidence>
<dbReference type="Pfam" id="PF13578">
    <property type="entry name" value="Methyltransf_24"/>
    <property type="match status" value="1"/>
</dbReference>
<evidence type="ECO:0000256" key="3">
    <source>
        <dbReference type="ARBA" id="ARBA00022691"/>
    </source>
</evidence>